<evidence type="ECO:0000256" key="8">
    <source>
        <dbReference type="ARBA" id="ARBA00022884"/>
    </source>
</evidence>
<feature type="domain" description="EngC GTPase" evidence="12">
    <location>
        <begin position="110"/>
        <end position="258"/>
    </location>
</feature>
<dbReference type="InterPro" id="IPR030378">
    <property type="entry name" value="G_CP_dom"/>
</dbReference>
<dbReference type="Gene3D" id="3.40.50.300">
    <property type="entry name" value="P-loop containing nucleotide triphosphate hydrolases"/>
    <property type="match status" value="1"/>
</dbReference>
<dbReference type="CDD" id="cd01854">
    <property type="entry name" value="YjeQ_EngC"/>
    <property type="match status" value="1"/>
</dbReference>
<name>A0A8J6N9U1_9BACT</name>
<dbReference type="InterPro" id="IPR027417">
    <property type="entry name" value="P-loop_NTPase"/>
</dbReference>
<comment type="caution">
    <text evidence="14">The sequence shown here is derived from an EMBL/GenBank/DDBJ whole genome shotgun (WGS) entry which is preliminary data.</text>
</comment>
<dbReference type="InterPro" id="IPR010914">
    <property type="entry name" value="RsgA_GTPase_dom"/>
</dbReference>
<feature type="binding site" evidence="10">
    <location>
        <position position="290"/>
    </location>
    <ligand>
        <name>Zn(2+)</name>
        <dbReference type="ChEBI" id="CHEBI:29105"/>
    </ligand>
</feature>
<dbReference type="PROSITE" id="PS50936">
    <property type="entry name" value="ENGC_GTPASE"/>
    <property type="match status" value="1"/>
</dbReference>
<keyword evidence="4 10" id="KW-0699">rRNA-binding</keyword>
<evidence type="ECO:0000256" key="6">
    <source>
        <dbReference type="ARBA" id="ARBA00022801"/>
    </source>
</evidence>
<comment type="function">
    <text evidence="10">One of several proteins that assist in the late maturation steps of the functional core of the 30S ribosomal subunit. Helps release RbfA from mature subunits. May play a role in the assembly of ribosomal proteins into the subunit. Circularly permuted GTPase that catalyzes slow GTP hydrolysis, GTPase activity is stimulated by the 30S ribosomal subunit.</text>
</comment>
<feature type="compositionally biased region" description="Basic residues" evidence="11">
    <location>
        <begin position="326"/>
        <end position="336"/>
    </location>
</feature>
<dbReference type="GO" id="GO:0005525">
    <property type="term" value="F:GTP binding"/>
    <property type="evidence" value="ECO:0007669"/>
    <property type="project" value="UniProtKB-UniRule"/>
</dbReference>
<feature type="binding site" evidence="10">
    <location>
        <position position="283"/>
    </location>
    <ligand>
        <name>Zn(2+)</name>
        <dbReference type="ChEBI" id="CHEBI:29105"/>
    </ligand>
</feature>
<feature type="domain" description="CP-type G" evidence="13">
    <location>
        <begin position="101"/>
        <end position="260"/>
    </location>
</feature>
<comment type="similarity">
    <text evidence="10">Belongs to the TRAFAC class YlqF/YawG GTPase family. RsgA subfamily.</text>
</comment>
<dbReference type="EC" id="3.6.1.-" evidence="10"/>
<dbReference type="PANTHER" id="PTHR32120:SF10">
    <property type="entry name" value="SMALL RIBOSOMAL SUBUNIT BIOGENESIS GTPASE RSGA"/>
    <property type="match status" value="1"/>
</dbReference>
<dbReference type="GO" id="GO:0042274">
    <property type="term" value="P:ribosomal small subunit biogenesis"/>
    <property type="evidence" value="ECO:0007669"/>
    <property type="project" value="UniProtKB-UniRule"/>
</dbReference>
<gene>
    <name evidence="10 14" type="primary">rsgA</name>
    <name evidence="14" type="ORF">H8E79_09575</name>
</gene>
<dbReference type="PANTHER" id="PTHR32120">
    <property type="entry name" value="SMALL RIBOSOMAL SUBUNIT BIOGENESIS GTPASE RSGA"/>
    <property type="match status" value="1"/>
</dbReference>
<keyword evidence="8 10" id="KW-0694">RNA-binding</keyword>
<evidence type="ECO:0000256" key="10">
    <source>
        <dbReference type="HAMAP-Rule" id="MF_01820"/>
    </source>
</evidence>
<evidence type="ECO:0000256" key="3">
    <source>
        <dbReference type="ARBA" id="ARBA00022723"/>
    </source>
</evidence>
<evidence type="ECO:0000259" key="12">
    <source>
        <dbReference type="PROSITE" id="PS50936"/>
    </source>
</evidence>
<evidence type="ECO:0000259" key="13">
    <source>
        <dbReference type="PROSITE" id="PS51721"/>
    </source>
</evidence>
<keyword evidence="6 10" id="KW-0378">Hydrolase</keyword>
<dbReference type="Gene3D" id="1.10.40.50">
    <property type="entry name" value="Probable gtpase engc, domain 3"/>
    <property type="match status" value="1"/>
</dbReference>
<feature type="binding site" evidence="10">
    <location>
        <position position="288"/>
    </location>
    <ligand>
        <name>Zn(2+)</name>
        <dbReference type="ChEBI" id="CHEBI:29105"/>
    </ligand>
</feature>
<dbReference type="SUPFAM" id="SSF52540">
    <property type="entry name" value="P-loop containing nucleoside triphosphate hydrolases"/>
    <property type="match status" value="1"/>
</dbReference>
<dbReference type="HAMAP" id="MF_01820">
    <property type="entry name" value="GTPase_RsgA"/>
    <property type="match status" value="1"/>
</dbReference>
<dbReference type="EMBL" id="JACNLK010000099">
    <property type="protein sequence ID" value="MBC8209399.1"/>
    <property type="molecule type" value="Genomic_DNA"/>
</dbReference>
<dbReference type="GO" id="GO:0005737">
    <property type="term" value="C:cytoplasm"/>
    <property type="evidence" value="ECO:0007669"/>
    <property type="project" value="UniProtKB-SubCell"/>
</dbReference>
<evidence type="ECO:0000256" key="4">
    <source>
        <dbReference type="ARBA" id="ARBA00022730"/>
    </source>
</evidence>
<keyword evidence="1 10" id="KW-0963">Cytoplasm</keyword>
<dbReference type="NCBIfam" id="TIGR00157">
    <property type="entry name" value="ribosome small subunit-dependent GTPase A"/>
    <property type="match status" value="1"/>
</dbReference>
<dbReference type="Pfam" id="PF03193">
    <property type="entry name" value="RsgA_GTPase"/>
    <property type="match status" value="1"/>
</dbReference>
<comment type="cofactor">
    <cofactor evidence="10">
        <name>Zn(2+)</name>
        <dbReference type="ChEBI" id="CHEBI:29105"/>
    </cofactor>
    <text evidence="10">Binds 1 zinc ion per subunit.</text>
</comment>
<evidence type="ECO:0000313" key="14">
    <source>
        <dbReference type="EMBL" id="MBC8209399.1"/>
    </source>
</evidence>
<keyword evidence="7 10" id="KW-0862">Zinc</keyword>
<organism evidence="14 15">
    <name type="scientific">Candidatus Desulfatifera sulfidica</name>
    <dbReference type="NCBI Taxonomy" id="2841691"/>
    <lineage>
        <taxon>Bacteria</taxon>
        <taxon>Pseudomonadati</taxon>
        <taxon>Thermodesulfobacteriota</taxon>
        <taxon>Desulfobulbia</taxon>
        <taxon>Desulfobulbales</taxon>
        <taxon>Desulfobulbaceae</taxon>
        <taxon>Candidatus Desulfatifera</taxon>
    </lineage>
</organism>
<evidence type="ECO:0000313" key="15">
    <source>
        <dbReference type="Proteomes" id="UP000599024"/>
    </source>
</evidence>
<dbReference type="AlphaFoldDB" id="A0A8J6N9U1"/>
<feature type="compositionally biased region" description="Basic residues" evidence="11">
    <location>
        <begin position="346"/>
        <end position="355"/>
    </location>
</feature>
<comment type="subunit">
    <text evidence="10">Monomer. Associates with 30S ribosomal subunit, binds 16S rRNA.</text>
</comment>
<keyword evidence="3 10" id="KW-0479">Metal-binding</keyword>
<reference evidence="14 15" key="1">
    <citation type="submission" date="2020-08" db="EMBL/GenBank/DDBJ databases">
        <title>Bridging the membrane lipid divide: bacteria of the FCB group superphylum have the potential to synthesize archaeal ether lipids.</title>
        <authorList>
            <person name="Villanueva L."/>
            <person name="Von Meijenfeldt F.A.B."/>
            <person name="Westbye A.B."/>
            <person name="Yadav S."/>
            <person name="Hopmans E.C."/>
            <person name="Dutilh B.E."/>
            <person name="Sinninghe Damste J.S."/>
        </authorList>
    </citation>
    <scope>NUCLEOTIDE SEQUENCE [LARGE SCALE GENOMIC DNA]</scope>
    <source>
        <strain evidence="14">NIOZ-UU81</strain>
    </source>
</reference>
<protein>
    <recommendedName>
        <fullName evidence="10">Small ribosomal subunit biogenesis GTPase RsgA</fullName>
        <ecNumber evidence="10">3.6.1.-</ecNumber>
    </recommendedName>
</protein>
<evidence type="ECO:0000256" key="5">
    <source>
        <dbReference type="ARBA" id="ARBA00022741"/>
    </source>
</evidence>
<evidence type="ECO:0000256" key="2">
    <source>
        <dbReference type="ARBA" id="ARBA00022517"/>
    </source>
</evidence>
<dbReference type="Proteomes" id="UP000599024">
    <property type="component" value="Unassembled WGS sequence"/>
</dbReference>
<evidence type="ECO:0000256" key="1">
    <source>
        <dbReference type="ARBA" id="ARBA00022490"/>
    </source>
</evidence>
<dbReference type="InterPro" id="IPR004881">
    <property type="entry name" value="Ribosome_biogen_GTPase_RsgA"/>
</dbReference>
<keyword evidence="2 10" id="KW-0690">Ribosome biogenesis</keyword>
<dbReference type="GO" id="GO:0003924">
    <property type="term" value="F:GTPase activity"/>
    <property type="evidence" value="ECO:0007669"/>
    <property type="project" value="UniProtKB-UniRule"/>
</dbReference>
<keyword evidence="5 10" id="KW-0547">Nucleotide-binding</keyword>
<dbReference type="PROSITE" id="PS51721">
    <property type="entry name" value="G_CP"/>
    <property type="match status" value="1"/>
</dbReference>
<evidence type="ECO:0000256" key="11">
    <source>
        <dbReference type="SAM" id="MobiDB-lite"/>
    </source>
</evidence>
<feature type="binding site" evidence="10">
    <location>
        <begin position="149"/>
        <end position="152"/>
    </location>
    <ligand>
        <name>GTP</name>
        <dbReference type="ChEBI" id="CHEBI:37565"/>
    </ligand>
</feature>
<dbReference type="GO" id="GO:0019843">
    <property type="term" value="F:rRNA binding"/>
    <property type="evidence" value="ECO:0007669"/>
    <property type="project" value="UniProtKB-KW"/>
</dbReference>
<dbReference type="GO" id="GO:0046872">
    <property type="term" value="F:metal ion binding"/>
    <property type="evidence" value="ECO:0007669"/>
    <property type="project" value="UniProtKB-KW"/>
</dbReference>
<keyword evidence="9 10" id="KW-0342">GTP-binding</keyword>
<feature type="binding site" evidence="10">
    <location>
        <position position="296"/>
    </location>
    <ligand>
        <name>Zn(2+)</name>
        <dbReference type="ChEBI" id="CHEBI:29105"/>
    </ligand>
</feature>
<sequence>MELKELGLDQWFTSRAQQLCDPTHRIARITVVDRGWFMVRNELGELAVQATGKFMYTVKSSSDMPCVGDWVCVDYHDSEGSASIHALLPRKSFLRRKSAGKTIAYQMIAANIDLVFIVQSCHYDFNVSRLERYLVMANDGHVEPLIVLTKTDLVSEAALKQLISEIREAGITTRIIAVSNVTGAGLDQVKESMFPAKTYCLVGSSGVGKSTLINQLTGCDRLKTRTVSSTGEGRHTTVRRQLIVLDHGAMLIDTPGMREVGILRASEEVEENFDDIREISMNCRFSNCRHLMEPGCAVLKALKEGTLQQEHYQNYLKLKSESASHNRAHTDKRRKTNTTGKNGHIFMKRKSKNRK</sequence>
<evidence type="ECO:0000256" key="7">
    <source>
        <dbReference type="ARBA" id="ARBA00022833"/>
    </source>
</evidence>
<feature type="binding site" evidence="10">
    <location>
        <begin position="203"/>
        <end position="211"/>
    </location>
    <ligand>
        <name>GTP</name>
        <dbReference type="ChEBI" id="CHEBI:37565"/>
    </ligand>
</feature>
<evidence type="ECO:0000256" key="9">
    <source>
        <dbReference type="ARBA" id="ARBA00023134"/>
    </source>
</evidence>
<accession>A0A8J6N9U1</accession>
<feature type="region of interest" description="Disordered" evidence="11">
    <location>
        <begin position="318"/>
        <end position="355"/>
    </location>
</feature>
<proteinExistence type="inferred from homology"/>
<comment type="subcellular location">
    <subcellularLocation>
        <location evidence="10">Cytoplasm</location>
    </subcellularLocation>
</comment>